<keyword evidence="3" id="KW-1185">Reference proteome</keyword>
<evidence type="ECO:0000256" key="1">
    <source>
        <dbReference type="SAM" id="MobiDB-lite"/>
    </source>
</evidence>
<sequence>MEFLLFSDDLGLEQRKRSESKEEEDNDGGSAHLCSSSRFRRCDAKMALQVDITPGSYKAGPPTAGALVSYDPHFKMEETEWLSKERGNTRITGILIYIEYS</sequence>
<reference evidence="3" key="1">
    <citation type="submission" date="2021-01" db="EMBL/GenBank/DDBJ databases">
        <title>Caligus Genome Assembly.</title>
        <authorList>
            <person name="Gallardo-Escarate C."/>
        </authorList>
    </citation>
    <scope>NUCLEOTIDE SEQUENCE [LARGE SCALE GENOMIC DNA]</scope>
</reference>
<feature type="region of interest" description="Disordered" evidence="1">
    <location>
        <begin position="14"/>
        <end position="34"/>
    </location>
</feature>
<organism evidence="2 3">
    <name type="scientific">Caligus rogercresseyi</name>
    <name type="common">Sea louse</name>
    <dbReference type="NCBI Taxonomy" id="217165"/>
    <lineage>
        <taxon>Eukaryota</taxon>
        <taxon>Metazoa</taxon>
        <taxon>Ecdysozoa</taxon>
        <taxon>Arthropoda</taxon>
        <taxon>Crustacea</taxon>
        <taxon>Multicrustacea</taxon>
        <taxon>Hexanauplia</taxon>
        <taxon>Copepoda</taxon>
        <taxon>Siphonostomatoida</taxon>
        <taxon>Caligidae</taxon>
        <taxon>Caligus</taxon>
    </lineage>
</organism>
<proteinExistence type="predicted"/>
<accession>A0A7T8GWW7</accession>
<dbReference type="EMBL" id="CP045903">
    <property type="protein sequence ID" value="QQP38925.1"/>
    <property type="molecule type" value="Genomic_DNA"/>
</dbReference>
<evidence type="ECO:0000313" key="3">
    <source>
        <dbReference type="Proteomes" id="UP000595437"/>
    </source>
</evidence>
<name>A0A7T8GWW7_CALRO</name>
<dbReference type="AlphaFoldDB" id="A0A7T8GWW7"/>
<gene>
    <name evidence="2" type="ORF">FKW44_019643</name>
</gene>
<dbReference type="Proteomes" id="UP000595437">
    <property type="component" value="Chromosome 14"/>
</dbReference>
<evidence type="ECO:0000313" key="2">
    <source>
        <dbReference type="EMBL" id="QQP38925.1"/>
    </source>
</evidence>
<protein>
    <submittedName>
        <fullName evidence="2">Uncharacterized protein</fullName>
    </submittedName>
</protein>